<dbReference type="Proteomes" id="UP000234681">
    <property type="component" value="Chromosome 8"/>
</dbReference>
<sequence length="66" mass="7513">MSVIFAPDWLRGKAKVNQETIQRVSDREPETWCRSFLQGPDRGGDSLWAEEGMGAGSTWRLPRTFT</sequence>
<name>A6I454_RAT</name>
<evidence type="ECO:0000313" key="2">
    <source>
        <dbReference type="Proteomes" id="UP000234681"/>
    </source>
</evidence>
<dbReference type="EMBL" id="CH473954">
    <property type="protein sequence ID" value="EDL76827.1"/>
    <property type="molecule type" value="Genomic_DNA"/>
</dbReference>
<proteinExistence type="predicted"/>
<accession>A6I454</accession>
<protein>
    <submittedName>
        <fullName evidence="1">RCG25192, isoform CRA_a</fullName>
    </submittedName>
</protein>
<organism evidence="1 2">
    <name type="scientific">Rattus norvegicus</name>
    <name type="common">Rat</name>
    <dbReference type="NCBI Taxonomy" id="10116"/>
    <lineage>
        <taxon>Eukaryota</taxon>
        <taxon>Metazoa</taxon>
        <taxon>Chordata</taxon>
        <taxon>Craniata</taxon>
        <taxon>Vertebrata</taxon>
        <taxon>Euteleostomi</taxon>
        <taxon>Mammalia</taxon>
        <taxon>Eutheria</taxon>
        <taxon>Euarchontoglires</taxon>
        <taxon>Glires</taxon>
        <taxon>Rodentia</taxon>
        <taxon>Myomorpha</taxon>
        <taxon>Muroidea</taxon>
        <taxon>Muridae</taxon>
        <taxon>Murinae</taxon>
        <taxon>Rattus</taxon>
    </lineage>
</organism>
<dbReference type="EMBL" id="CH473954">
    <property type="protein sequence ID" value="EDL76823.1"/>
    <property type="molecule type" value="Genomic_DNA"/>
</dbReference>
<reference evidence="1 2" key="2">
    <citation type="submission" date="2005-09" db="EMBL/GenBank/DDBJ databases">
        <authorList>
            <person name="Mural R.J."/>
            <person name="Li P.W."/>
            <person name="Adams M.D."/>
            <person name="Amanatides P.G."/>
            <person name="Baden-Tillson H."/>
            <person name="Barnstead M."/>
            <person name="Chin S.H."/>
            <person name="Dew I."/>
            <person name="Evans C.A."/>
            <person name="Ferriera S."/>
            <person name="Flanigan M."/>
            <person name="Fosler C."/>
            <person name="Glodek A."/>
            <person name="Gu Z."/>
            <person name="Holt R.A."/>
            <person name="Jennings D."/>
            <person name="Kraft C.L."/>
            <person name="Lu F."/>
            <person name="Nguyen T."/>
            <person name="Nusskern D.R."/>
            <person name="Pfannkoch C.M."/>
            <person name="Sitter C."/>
            <person name="Sutton G.G."/>
            <person name="Venter J.C."/>
            <person name="Wang Z."/>
            <person name="Woodage T."/>
            <person name="Zheng X.H."/>
            <person name="Zhong F."/>
        </authorList>
    </citation>
    <scope>NUCLEOTIDE SEQUENCE [LARGE SCALE GENOMIC DNA]</scope>
    <source>
        <strain evidence="1">BN</strain>
        <strain evidence="2">BN, Sprague-Dawley</strain>
    </source>
</reference>
<reference evidence="1" key="1">
    <citation type="journal article" date="2005" name="Genome Res.">
        <title>Gene and alternative splicing annotation with AIR.</title>
        <authorList>
            <person name="Florea L."/>
            <person name="Di Francesco V."/>
            <person name="Miller J."/>
            <person name="Turner R."/>
            <person name="Yao A."/>
            <person name="Harris M."/>
            <person name="Walenz B."/>
            <person name="Mobarry C."/>
            <person name="Merkulov G.V."/>
            <person name="Charlab R."/>
            <person name="Dew I."/>
            <person name="Deng Z."/>
            <person name="Istrail S."/>
            <person name="Li P."/>
            <person name="Sutton G."/>
        </authorList>
    </citation>
    <scope>NUCLEOTIDE SEQUENCE</scope>
    <source>
        <strain evidence="1">BN</strain>
    </source>
</reference>
<evidence type="ECO:0000313" key="1">
    <source>
        <dbReference type="EMBL" id="EDL76827.1"/>
    </source>
</evidence>
<gene>
    <name evidence="1" type="ORF">rCG_25192</name>
</gene>
<dbReference type="AlphaFoldDB" id="A6I454"/>